<dbReference type="Gene3D" id="3.80.10.10">
    <property type="entry name" value="Ribonuclease Inhibitor"/>
    <property type="match status" value="3"/>
</dbReference>
<organism evidence="5">
    <name type="scientific">Mucochytrium quahogii</name>
    <dbReference type="NCBI Taxonomy" id="96639"/>
    <lineage>
        <taxon>Eukaryota</taxon>
        <taxon>Sar</taxon>
        <taxon>Stramenopiles</taxon>
        <taxon>Bigyra</taxon>
        <taxon>Labyrinthulomycetes</taxon>
        <taxon>Thraustochytrida</taxon>
        <taxon>Thraustochytriidae</taxon>
        <taxon>Mucochytrium</taxon>
    </lineage>
</organism>
<dbReference type="GO" id="GO:0005096">
    <property type="term" value="F:GTPase activator activity"/>
    <property type="evidence" value="ECO:0007669"/>
    <property type="project" value="UniProtKB-KW"/>
</dbReference>
<name>A0A7S2WQF7_9STRA</name>
<evidence type="ECO:0000256" key="2">
    <source>
        <dbReference type="ARBA" id="ARBA00022737"/>
    </source>
</evidence>
<accession>A0A7S2WQF7</accession>
<dbReference type="InterPro" id="IPR001611">
    <property type="entry name" value="Leu-rich_rpt"/>
</dbReference>
<dbReference type="InterPro" id="IPR000719">
    <property type="entry name" value="Prot_kinase_dom"/>
</dbReference>
<feature type="domain" description="Protein kinase" evidence="3">
    <location>
        <begin position="482"/>
        <end position="810"/>
    </location>
</feature>
<dbReference type="Pfam" id="PF00069">
    <property type="entry name" value="Pkinase"/>
    <property type="match status" value="1"/>
</dbReference>
<dbReference type="InterPro" id="IPR035897">
    <property type="entry name" value="Toll_tir_struct_dom_sf"/>
</dbReference>
<dbReference type="GO" id="GO:0004672">
    <property type="term" value="F:protein kinase activity"/>
    <property type="evidence" value="ECO:0007669"/>
    <property type="project" value="InterPro"/>
</dbReference>
<dbReference type="GO" id="GO:0031267">
    <property type="term" value="F:small GTPase binding"/>
    <property type="evidence" value="ECO:0007669"/>
    <property type="project" value="TreeGrafter"/>
</dbReference>
<dbReference type="Pfam" id="PF13516">
    <property type="entry name" value="LRR_6"/>
    <property type="match status" value="4"/>
</dbReference>
<dbReference type="InterPro" id="IPR011009">
    <property type="entry name" value="Kinase-like_dom_sf"/>
</dbReference>
<dbReference type="Gene3D" id="1.10.510.10">
    <property type="entry name" value="Transferase(Phosphotransferase) domain 1"/>
    <property type="match status" value="1"/>
</dbReference>
<dbReference type="GO" id="GO:0006913">
    <property type="term" value="P:nucleocytoplasmic transport"/>
    <property type="evidence" value="ECO:0007669"/>
    <property type="project" value="TreeGrafter"/>
</dbReference>
<evidence type="ECO:0000313" key="5">
    <source>
        <dbReference type="EMBL" id="CAD9701460.1"/>
    </source>
</evidence>
<dbReference type="SUPFAM" id="SSF52047">
    <property type="entry name" value="RNI-like"/>
    <property type="match status" value="1"/>
</dbReference>
<dbReference type="GO" id="GO:0048471">
    <property type="term" value="C:perinuclear region of cytoplasm"/>
    <property type="evidence" value="ECO:0007669"/>
    <property type="project" value="TreeGrafter"/>
</dbReference>
<dbReference type="CDD" id="cd00180">
    <property type="entry name" value="PKc"/>
    <property type="match status" value="1"/>
</dbReference>
<dbReference type="InterPro" id="IPR027038">
    <property type="entry name" value="RanGap"/>
</dbReference>
<dbReference type="GO" id="GO:0005829">
    <property type="term" value="C:cytosol"/>
    <property type="evidence" value="ECO:0007669"/>
    <property type="project" value="TreeGrafter"/>
</dbReference>
<dbReference type="GO" id="GO:0005634">
    <property type="term" value="C:nucleus"/>
    <property type="evidence" value="ECO:0007669"/>
    <property type="project" value="TreeGrafter"/>
</dbReference>
<dbReference type="SMART" id="SM00368">
    <property type="entry name" value="LRR_RI"/>
    <property type="match status" value="8"/>
</dbReference>
<dbReference type="InterPro" id="IPR032675">
    <property type="entry name" value="LRR_dom_sf"/>
</dbReference>
<dbReference type="GO" id="GO:0005524">
    <property type="term" value="F:ATP binding"/>
    <property type="evidence" value="ECO:0007669"/>
    <property type="project" value="InterPro"/>
</dbReference>
<evidence type="ECO:0000256" key="1">
    <source>
        <dbReference type="ARBA" id="ARBA00022614"/>
    </source>
</evidence>
<sequence length="1277" mass="145442">MENKSIKYLNLKSNSLGTDGIKGFAQALSENHVLRVVNLYNNGIGDMGMSFLAKAVKTNVTLERLNLGNNILGPKSGVLLAKVLKGHQGIRNLSLWNNSIGDEGAIEFSKTLSDKQTALLELNLFFNEISPKGAELLANALQKNGTLEKLYLASNSLQFRGGRAFAEALRVNTTLRVLDITYCDIGDDAANVIFKGMIDNPNLPLKELYIARNSITEASAELVCQVIQNTSLECLNISKNELNQGCGGIAQVLGFSKTRIRSLFLNQNMGTQLDNKSKAELGTRFVEVFMMENVQYDTLNVRNNAFGTECEALIEEFIQKEDTATRRFIVFDLIFQAISLQDVNPQSLGTVRFKKAGYESIKEVFEQVAYDKIQFSNEAFNMVQQNMFLFLKCLHWIHESLGKAGVNQKRFWSFPMLWCRPGLSQRVPITHLIFQEQFGVLGFCNFLDRKDTVRSDCILTMLNRKDASRTLRQIALANIDPDVQQWALKKGTFLNSFKWEDQPPVHISETCEVKFATDVRLLLHEPVNDTDSNVTSSKVALKLMKFRRDFEREIIARGVRPAQDCDGEDNLVMDGEGKTSFAQTNFRFVLPLREIFTVEKCLVMDRAERSLFDVINTEQVASLDILKIQSIAKSLANGIYEIYKSGFIHADVKPRNLVRLKEGGKVVWKLIDLDASVPLGSNLSDKCSTAYAPPEVAKSLYYHSSSSIPIASSSYDVWSFGVVIYELLAGTSLFLMDRTKDDVVLSDDIAELMNWLTLDDDRLNRINHLYDDEKWVLDDVGAAKDLVKRCLVGDPEKRISIEKLLRHPFLMREPPKAKETVRTPSQILRAARKKTTPVHRSSDTKKVTFTRKGPLLKSRFSNALQPSLSQRSRRSTVTSREHDWGMNTHHMFYSHSQREASAIVQDLQLNGKERRCKAWLDILADDVTEDGMRAGICSSQNFIMVLTKTALFRPFCIKELLWALKAQKTVLCIIEEDARFFKWDGAYVPWLTTDQFRDLLTNRGLPQDATNREVQWFTDNKVNLENSLTEDEMEECLTTVKDTFSSFRGLFYRRRKVESHCMMEKLMEMCNILSPKSEEEELIVSSVDKYTAIIYAKENYGDELFQSLQDYGGKYYIGKRYMFHPQKVKIEKETGVCGELNESDFDCIIFVLTSGVFLKDFEASTDTTLKKDDGNGLAEALCEWWLGDQSRPKPGFHLAVVHDNWDFNGKERDWLKEFHPTLYQNLIVNTEIFPFRLKQANINSQYANINLVHEHEHLAMIEEITLCLAGRKQRPVT</sequence>
<evidence type="ECO:0000259" key="3">
    <source>
        <dbReference type="PROSITE" id="PS50011"/>
    </source>
</evidence>
<dbReference type="SUPFAM" id="SSF56112">
    <property type="entry name" value="Protein kinase-like (PK-like)"/>
    <property type="match status" value="1"/>
</dbReference>
<protein>
    <recommendedName>
        <fullName evidence="3">Protein kinase domain-containing protein</fullName>
    </recommendedName>
</protein>
<gene>
    <name evidence="4" type="ORF">QSP1433_LOCUS14598</name>
    <name evidence="5" type="ORF">QSP1433_LOCUS14599</name>
</gene>
<keyword evidence="1" id="KW-0433">Leucine-rich repeat</keyword>
<proteinExistence type="predicted"/>
<keyword evidence="2" id="KW-0677">Repeat</keyword>
<reference evidence="5" key="1">
    <citation type="submission" date="2021-01" db="EMBL/GenBank/DDBJ databases">
        <authorList>
            <person name="Corre E."/>
            <person name="Pelletier E."/>
            <person name="Niang G."/>
            <person name="Scheremetjew M."/>
            <person name="Finn R."/>
            <person name="Kale V."/>
            <person name="Holt S."/>
            <person name="Cochrane G."/>
            <person name="Meng A."/>
            <person name="Brown T."/>
            <person name="Cohen L."/>
        </authorList>
    </citation>
    <scope>NUCLEOTIDE SEQUENCE</scope>
    <source>
        <strain evidence="5">NY070348D</strain>
    </source>
</reference>
<dbReference type="SUPFAM" id="SSF52200">
    <property type="entry name" value="Toll/Interleukin receptor TIR domain"/>
    <property type="match status" value="1"/>
</dbReference>
<dbReference type="AlphaFoldDB" id="A0A7S2WQF7"/>
<dbReference type="EMBL" id="HBHK01023090">
    <property type="protein sequence ID" value="CAD9701460.1"/>
    <property type="molecule type" value="Transcribed_RNA"/>
</dbReference>
<dbReference type="PANTHER" id="PTHR24113">
    <property type="entry name" value="RAN GTPASE-ACTIVATING PROTEIN 1"/>
    <property type="match status" value="1"/>
</dbReference>
<dbReference type="PROSITE" id="PS50011">
    <property type="entry name" value="PROTEIN_KINASE_DOM"/>
    <property type="match status" value="1"/>
</dbReference>
<dbReference type="SMART" id="SM00220">
    <property type="entry name" value="S_TKc"/>
    <property type="match status" value="1"/>
</dbReference>
<dbReference type="EMBL" id="HBHK01023089">
    <property type="protein sequence ID" value="CAD9701458.1"/>
    <property type="molecule type" value="Transcribed_RNA"/>
</dbReference>
<evidence type="ECO:0000313" key="4">
    <source>
        <dbReference type="EMBL" id="CAD9701458.1"/>
    </source>
</evidence>
<dbReference type="Gene3D" id="3.40.50.10140">
    <property type="entry name" value="Toll/interleukin-1 receptor homology (TIR) domain"/>
    <property type="match status" value="1"/>
</dbReference>
<dbReference type="PANTHER" id="PTHR24113:SF15">
    <property type="entry name" value="NACHT DOMAIN-CONTAINING PROTEIN"/>
    <property type="match status" value="1"/>
</dbReference>